<reference evidence="2 3" key="1">
    <citation type="submission" date="2014-04" db="EMBL/GenBank/DDBJ databases">
        <authorList>
            <consortium name="DOE Joint Genome Institute"/>
            <person name="Kuo A."/>
            <person name="Girlanda M."/>
            <person name="Perotto S."/>
            <person name="Kohler A."/>
            <person name="Nagy L.G."/>
            <person name="Floudas D."/>
            <person name="Copeland A."/>
            <person name="Barry K.W."/>
            <person name="Cichocki N."/>
            <person name="Veneault-Fourrey C."/>
            <person name="LaButti K."/>
            <person name="Lindquist E.A."/>
            <person name="Lipzen A."/>
            <person name="Lundell T."/>
            <person name="Morin E."/>
            <person name="Murat C."/>
            <person name="Sun H."/>
            <person name="Tunlid A."/>
            <person name="Henrissat B."/>
            <person name="Grigoriev I.V."/>
            <person name="Hibbett D.S."/>
            <person name="Martin F."/>
            <person name="Nordberg H.P."/>
            <person name="Cantor M.N."/>
            <person name="Hua S.X."/>
        </authorList>
    </citation>
    <scope>NUCLEOTIDE SEQUENCE [LARGE SCALE GENOMIC DNA]</scope>
    <source>
        <strain evidence="2 3">MUT 4182</strain>
    </source>
</reference>
<feature type="compositionally biased region" description="Low complexity" evidence="1">
    <location>
        <begin position="348"/>
        <end position="363"/>
    </location>
</feature>
<evidence type="ECO:0000313" key="2">
    <source>
        <dbReference type="EMBL" id="KIO28677.1"/>
    </source>
</evidence>
<keyword evidence="3" id="KW-1185">Reference proteome</keyword>
<feature type="compositionally biased region" description="Low complexity" evidence="1">
    <location>
        <begin position="75"/>
        <end position="109"/>
    </location>
</feature>
<feature type="compositionally biased region" description="Low complexity" evidence="1">
    <location>
        <begin position="241"/>
        <end position="250"/>
    </location>
</feature>
<name>A0A0C3M4R7_9AGAM</name>
<proteinExistence type="predicted"/>
<feature type="region of interest" description="Disordered" evidence="1">
    <location>
        <begin position="1"/>
        <end position="165"/>
    </location>
</feature>
<organism evidence="2 3">
    <name type="scientific">Tulasnella calospora MUT 4182</name>
    <dbReference type="NCBI Taxonomy" id="1051891"/>
    <lineage>
        <taxon>Eukaryota</taxon>
        <taxon>Fungi</taxon>
        <taxon>Dikarya</taxon>
        <taxon>Basidiomycota</taxon>
        <taxon>Agaricomycotina</taxon>
        <taxon>Agaricomycetes</taxon>
        <taxon>Cantharellales</taxon>
        <taxon>Tulasnellaceae</taxon>
        <taxon>Tulasnella</taxon>
    </lineage>
</organism>
<feature type="compositionally biased region" description="Polar residues" evidence="1">
    <location>
        <begin position="129"/>
        <end position="152"/>
    </location>
</feature>
<dbReference type="HOGENOM" id="CLU_614218_0_0_1"/>
<protein>
    <submittedName>
        <fullName evidence="2">Uncharacterized protein</fullName>
    </submittedName>
</protein>
<accession>A0A0C3M4R7</accession>
<feature type="compositionally biased region" description="Low complexity" evidence="1">
    <location>
        <begin position="29"/>
        <end position="44"/>
    </location>
</feature>
<sequence length="446" mass="45957">MRQAASRSNTALVDAPQSPPPPVAYFNVSNSRSAARRSGQSAHSTQSGQTVFFDAEDEPTPAPAPAFMPRTSTEAPVLTFTPPATAALTAQPQRYSVPPSGSESSPGEGAPRAADFPIPPAALSPSPSYQWPQFRNSDSQNNDSATSATTDSPIPPSQTLPGLFSRSLSGVGIVGAPIMASRGDTLDPSVAAEERRRHVSAPNLGEQALAAQETGHRGRLSTLDESTSDSWRGRALSPVTASAAAAISGASLGGDERSRRMTLGPASFVDTPQVVDQSDVASLRGDVHSSYTGNGTHSNRDSSYPSRNGAQGGTMATHSTFSTGGAQRRLAPTPFRQPSLSALGGRPLSLTSDTAAGTASDSGTGTGTGSGTGGSSAQQSPQSVRVTRLTELGELRPQRAAAPPSLAIVGERMRPSIDTPPPPPSANPDTGSLSPPPPRPWWRPYP</sequence>
<gene>
    <name evidence="2" type="ORF">M407DRAFT_229812</name>
</gene>
<evidence type="ECO:0000313" key="3">
    <source>
        <dbReference type="Proteomes" id="UP000054248"/>
    </source>
</evidence>
<evidence type="ECO:0000256" key="1">
    <source>
        <dbReference type="SAM" id="MobiDB-lite"/>
    </source>
</evidence>
<reference evidence="3" key="2">
    <citation type="submission" date="2015-01" db="EMBL/GenBank/DDBJ databases">
        <title>Evolutionary Origins and Diversification of the Mycorrhizal Mutualists.</title>
        <authorList>
            <consortium name="DOE Joint Genome Institute"/>
            <consortium name="Mycorrhizal Genomics Consortium"/>
            <person name="Kohler A."/>
            <person name="Kuo A."/>
            <person name="Nagy L.G."/>
            <person name="Floudas D."/>
            <person name="Copeland A."/>
            <person name="Barry K.W."/>
            <person name="Cichocki N."/>
            <person name="Veneault-Fourrey C."/>
            <person name="LaButti K."/>
            <person name="Lindquist E.A."/>
            <person name="Lipzen A."/>
            <person name="Lundell T."/>
            <person name="Morin E."/>
            <person name="Murat C."/>
            <person name="Riley R."/>
            <person name="Ohm R."/>
            <person name="Sun H."/>
            <person name="Tunlid A."/>
            <person name="Henrissat B."/>
            <person name="Grigoriev I.V."/>
            <person name="Hibbett D.S."/>
            <person name="Martin F."/>
        </authorList>
    </citation>
    <scope>NUCLEOTIDE SEQUENCE [LARGE SCALE GENOMIC DNA]</scope>
    <source>
        <strain evidence="3">MUT 4182</strain>
    </source>
</reference>
<feature type="compositionally biased region" description="Gly residues" evidence="1">
    <location>
        <begin position="364"/>
        <end position="374"/>
    </location>
</feature>
<dbReference type="EMBL" id="KN822991">
    <property type="protein sequence ID" value="KIO28677.1"/>
    <property type="molecule type" value="Genomic_DNA"/>
</dbReference>
<dbReference type="AlphaFoldDB" id="A0A0C3M4R7"/>
<feature type="compositionally biased region" description="Pro residues" evidence="1">
    <location>
        <begin position="434"/>
        <end position="446"/>
    </location>
</feature>
<feature type="compositionally biased region" description="Polar residues" evidence="1">
    <location>
        <begin position="289"/>
        <end position="325"/>
    </location>
</feature>
<feature type="compositionally biased region" description="Polar residues" evidence="1">
    <location>
        <begin position="1"/>
        <end position="11"/>
    </location>
</feature>
<feature type="region of interest" description="Disordered" evidence="1">
    <location>
        <begin position="179"/>
        <end position="446"/>
    </location>
</feature>
<dbReference type="Proteomes" id="UP000054248">
    <property type="component" value="Unassembled WGS sequence"/>
</dbReference>
<dbReference type="OrthoDB" id="2563978at2759"/>